<dbReference type="AlphaFoldDB" id="A0A067CHH1"/>
<dbReference type="VEuPathDB" id="FungiDB:SPRG_08312"/>
<dbReference type="STRING" id="695850.A0A067CHH1"/>
<evidence type="ECO:0000256" key="1">
    <source>
        <dbReference type="SAM" id="MobiDB-lite"/>
    </source>
</evidence>
<proteinExistence type="predicted"/>
<dbReference type="KEGG" id="spar:SPRG_08312"/>
<evidence type="ECO:0000313" key="3">
    <source>
        <dbReference type="Proteomes" id="UP000030745"/>
    </source>
</evidence>
<dbReference type="Proteomes" id="UP000030745">
    <property type="component" value="Unassembled WGS sequence"/>
</dbReference>
<reference evidence="2 3" key="1">
    <citation type="journal article" date="2013" name="PLoS Genet.">
        <title>Distinctive expansion of potential virulence genes in the genome of the oomycete fish pathogen Saprolegnia parasitica.</title>
        <authorList>
            <person name="Jiang R.H."/>
            <person name="de Bruijn I."/>
            <person name="Haas B.J."/>
            <person name="Belmonte R."/>
            <person name="Lobach L."/>
            <person name="Christie J."/>
            <person name="van den Ackerveken G."/>
            <person name="Bottin A."/>
            <person name="Bulone V."/>
            <person name="Diaz-Moreno S.M."/>
            <person name="Dumas B."/>
            <person name="Fan L."/>
            <person name="Gaulin E."/>
            <person name="Govers F."/>
            <person name="Grenville-Briggs L.J."/>
            <person name="Horner N.R."/>
            <person name="Levin J.Z."/>
            <person name="Mammella M."/>
            <person name="Meijer H.J."/>
            <person name="Morris P."/>
            <person name="Nusbaum C."/>
            <person name="Oome S."/>
            <person name="Phillips A.J."/>
            <person name="van Rooyen D."/>
            <person name="Rzeszutek E."/>
            <person name="Saraiva M."/>
            <person name="Secombes C.J."/>
            <person name="Seidl M.F."/>
            <person name="Snel B."/>
            <person name="Stassen J.H."/>
            <person name="Sykes S."/>
            <person name="Tripathy S."/>
            <person name="van den Berg H."/>
            <person name="Vega-Arreguin J.C."/>
            <person name="Wawra S."/>
            <person name="Young S.K."/>
            <person name="Zeng Q."/>
            <person name="Dieguez-Uribeondo J."/>
            <person name="Russ C."/>
            <person name="Tyler B.M."/>
            <person name="van West P."/>
        </authorList>
    </citation>
    <scope>NUCLEOTIDE SEQUENCE [LARGE SCALE GENOMIC DNA]</scope>
    <source>
        <strain evidence="2 3">CBS 223.65</strain>
    </source>
</reference>
<name>A0A067CHH1_SAPPC</name>
<accession>A0A067CHH1</accession>
<gene>
    <name evidence="2" type="ORF">SPRG_08312</name>
</gene>
<evidence type="ECO:0000313" key="2">
    <source>
        <dbReference type="EMBL" id="KDO26237.1"/>
    </source>
</evidence>
<protein>
    <submittedName>
        <fullName evidence="2">Uncharacterized protein</fullName>
    </submittedName>
</protein>
<sequence length="412" mass="44441">MPQLPPRRAMTSAVPAPVAAPEPAVPLFQTPVRSLAATSEVRASGTTMHFKKPPLTSRMTTSEQQATTTTTTYGTTDPLTPGSRLTLDSTMAPGRSSASTYSSFRESRTAMFLPAAAPQEPLSPNSMLLNTLDAVSQMSVSSNKAPQFTFESRSSSSLGLGSSYSQSSVATTKTRTTTMHMTATSAASSAPSHVFRLGTGDHGHGGDIFYLLTRIRIRAGNISCLRCHSQVNAKTNQLVSSVDAGGAGFDVDEIFVLVNVTLRSDEGRVKYTDTFISIDGTAITTKKGPIMSNAEKWRLGEKDEFFGKGTLPLSADADSSLAPGVRNAQRTLQSGNRIVLKSYALPYVLCVEHEHAVSLRDVKDMTGFEVWEITKANIPRDGHGCRYPRPRLQHAGGRRQYAGYYSSRQPNH</sequence>
<keyword evidence="3" id="KW-1185">Reference proteome</keyword>
<feature type="region of interest" description="Disordered" evidence="1">
    <location>
        <begin position="48"/>
        <end position="99"/>
    </location>
</feature>
<dbReference type="RefSeq" id="XP_012202946.1">
    <property type="nucleotide sequence ID" value="XM_012347556.1"/>
</dbReference>
<dbReference type="GeneID" id="24130541"/>
<feature type="compositionally biased region" description="Low complexity" evidence="1">
    <location>
        <begin position="60"/>
        <end position="80"/>
    </location>
</feature>
<dbReference type="EMBL" id="KK583225">
    <property type="protein sequence ID" value="KDO26237.1"/>
    <property type="molecule type" value="Genomic_DNA"/>
</dbReference>
<organism evidence="2 3">
    <name type="scientific">Saprolegnia parasitica (strain CBS 223.65)</name>
    <dbReference type="NCBI Taxonomy" id="695850"/>
    <lineage>
        <taxon>Eukaryota</taxon>
        <taxon>Sar</taxon>
        <taxon>Stramenopiles</taxon>
        <taxon>Oomycota</taxon>
        <taxon>Saprolegniomycetes</taxon>
        <taxon>Saprolegniales</taxon>
        <taxon>Saprolegniaceae</taxon>
        <taxon>Saprolegnia</taxon>
    </lineage>
</organism>